<dbReference type="GO" id="GO:0004856">
    <property type="term" value="F:D-xylulokinase activity"/>
    <property type="evidence" value="ECO:0007669"/>
    <property type="project" value="TreeGrafter"/>
</dbReference>
<dbReference type="GO" id="GO:0005997">
    <property type="term" value="P:xylulose metabolic process"/>
    <property type="evidence" value="ECO:0007669"/>
    <property type="project" value="TreeGrafter"/>
</dbReference>
<organism evidence="4 5">
    <name type="scientific">Dillenia turbinata</name>
    <dbReference type="NCBI Taxonomy" id="194707"/>
    <lineage>
        <taxon>Eukaryota</taxon>
        <taxon>Viridiplantae</taxon>
        <taxon>Streptophyta</taxon>
        <taxon>Embryophyta</taxon>
        <taxon>Tracheophyta</taxon>
        <taxon>Spermatophyta</taxon>
        <taxon>Magnoliopsida</taxon>
        <taxon>eudicotyledons</taxon>
        <taxon>Gunneridae</taxon>
        <taxon>Pentapetalae</taxon>
        <taxon>Dilleniales</taxon>
        <taxon>Dilleniaceae</taxon>
        <taxon>Dillenia</taxon>
    </lineage>
</organism>
<dbReference type="InterPro" id="IPR043129">
    <property type="entry name" value="ATPase_NBD"/>
</dbReference>
<dbReference type="PANTHER" id="PTHR10196:SF80">
    <property type="entry name" value="D-RIBULOSE KINASE"/>
    <property type="match status" value="1"/>
</dbReference>
<dbReference type="AlphaFoldDB" id="A0AAN8ZTI9"/>
<gene>
    <name evidence="4" type="ORF">RJ641_013852</name>
</gene>
<reference evidence="4 5" key="1">
    <citation type="submission" date="2023-12" db="EMBL/GenBank/DDBJ databases">
        <title>A high-quality genome assembly for Dillenia turbinata (Dilleniales).</title>
        <authorList>
            <person name="Chanderbali A."/>
        </authorList>
    </citation>
    <scope>NUCLEOTIDE SEQUENCE [LARGE SCALE GENOMIC DNA]</scope>
    <source>
        <strain evidence="4">LSX21</strain>
        <tissue evidence="4">Leaf</tissue>
    </source>
</reference>
<keyword evidence="3" id="KW-0418">Kinase</keyword>
<feature type="non-terminal residue" evidence="4">
    <location>
        <position position="1"/>
    </location>
</feature>
<evidence type="ECO:0000313" key="5">
    <source>
        <dbReference type="Proteomes" id="UP001370490"/>
    </source>
</evidence>
<accession>A0AAN8ZTI9</accession>
<protein>
    <recommendedName>
        <fullName evidence="6">Carbohydrate kinase FGGY N-terminal domain-containing protein</fullName>
    </recommendedName>
</protein>
<evidence type="ECO:0008006" key="6">
    <source>
        <dbReference type="Google" id="ProtNLM"/>
    </source>
</evidence>
<keyword evidence="2" id="KW-0808">Transferase</keyword>
<dbReference type="Proteomes" id="UP001370490">
    <property type="component" value="Unassembled WGS sequence"/>
</dbReference>
<proteinExistence type="inferred from homology"/>
<dbReference type="EMBL" id="JBAMMX010000002">
    <property type="protein sequence ID" value="KAK6946308.1"/>
    <property type="molecule type" value="Genomic_DNA"/>
</dbReference>
<dbReference type="SUPFAM" id="SSF53067">
    <property type="entry name" value="Actin-like ATPase domain"/>
    <property type="match status" value="1"/>
</dbReference>
<name>A0AAN8ZTI9_9MAGN</name>
<evidence type="ECO:0000256" key="3">
    <source>
        <dbReference type="ARBA" id="ARBA00022777"/>
    </source>
</evidence>
<dbReference type="GO" id="GO:0019150">
    <property type="term" value="F:D-ribulokinase activity"/>
    <property type="evidence" value="ECO:0007669"/>
    <property type="project" value="TreeGrafter"/>
</dbReference>
<dbReference type="GO" id="GO:0005829">
    <property type="term" value="C:cytosol"/>
    <property type="evidence" value="ECO:0007669"/>
    <property type="project" value="TreeGrafter"/>
</dbReference>
<evidence type="ECO:0000313" key="4">
    <source>
        <dbReference type="EMBL" id="KAK6946308.1"/>
    </source>
</evidence>
<evidence type="ECO:0000256" key="2">
    <source>
        <dbReference type="ARBA" id="ARBA00022679"/>
    </source>
</evidence>
<dbReference type="PANTHER" id="PTHR10196">
    <property type="entry name" value="SUGAR KINASE"/>
    <property type="match status" value="1"/>
</dbReference>
<comment type="similarity">
    <text evidence="1">Belongs to the FGGY kinase family.</text>
</comment>
<sequence length="274" mass="30136">SPSPRNSISRNGSLSIMNKSTSRTMTVRSCSENPLIGNQVGERLSLGMDFGTSGAGYTLIDKEMTIHAEGKRDYPRYKLSSIYCFHCHGWSSATTLIIDSATGEPLCRLYLYNESCSDALPLVKSISPPNHAVCSASTLCELVSWWNSYDSGKESVVLMHQADWLLWLLHGKIGVDYKKALKLHGVSSYAIICHFYKFSLLFKQAGTSIGTVKEVIKEYGFPKDCVGWTGTTDGMAAFLAACATKPGQVVRFHALPFNHAYIALKARICQTITL</sequence>
<comment type="caution">
    <text evidence="4">The sequence shown here is derived from an EMBL/GenBank/DDBJ whole genome shotgun (WGS) entry which is preliminary data.</text>
</comment>
<keyword evidence="5" id="KW-1185">Reference proteome</keyword>
<evidence type="ECO:0000256" key="1">
    <source>
        <dbReference type="ARBA" id="ARBA00009156"/>
    </source>
</evidence>